<dbReference type="EMBL" id="KY446064">
    <property type="protein sequence ID" value="ARQ20543.1"/>
    <property type="molecule type" value="Genomic_DNA"/>
</dbReference>
<dbReference type="RefSeq" id="WP_094318525.1">
    <property type="nucleotide sequence ID" value="NZ_CP043826.1"/>
</dbReference>
<dbReference type="InterPro" id="IPR009989">
    <property type="entry name" value="TrbM"/>
</dbReference>
<feature type="signal peptide" evidence="1">
    <location>
        <begin position="1"/>
        <end position="24"/>
    </location>
</feature>
<keyword evidence="2" id="KW-0614">Plasmid</keyword>
<evidence type="ECO:0008006" key="3">
    <source>
        <dbReference type="Google" id="ProtNLM"/>
    </source>
</evidence>
<feature type="chain" id="PRO_5013231203" description="Conjugal transfer protein" evidence="1">
    <location>
        <begin position="25"/>
        <end position="101"/>
    </location>
</feature>
<dbReference type="Pfam" id="PF07424">
    <property type="entry name" value="TrbM"/>
    <property type="match status" value="1"/>
</dbReference>
<evidence type="ECO:0000256" key="1">
    <source>
        <dbReference type="SAM" id="SignalP"/>
    </source>
</evidence>
<name>A0A1X9QDC0_ECOLX</name>
<organism evidence="2">
    <name type="scientific">Escherichia coli</name>
    <dbReference type="NCBI Taxonomy" id="562"/>
    <lineage>
        <taxon>Bacteria</taxon>
        <taxon>Pseudomonadati</taxon>
        <taxon>Pseudomonadota</taxon>
        <taxon>Gammaproteobacteria</taxon>
        <taxon>Enterobacterales</taxon>
        <taxon>Enterobacteriaceae</taxon>
        <taxon>Escherichia</taxon>
    </lineage>
</organism>
<reference evidence="2" key="1">
    <citation type="submission" date="2017-01" db="EMBL/GenBank/DDBJ databases">
        <title>Expanding landscapes of the diversified mcr-1-bearing plasmid reservoirs amongst gut microbiota.</title>
        <authorList>
            <person name="Wang Q."/>
            <person name="Sun J."/>
            <person name="Li J."/>
            <person name="Ding Y."/>
            <person name="Li X.-P."/>
            <person name="Lin J."/>
            <person name="Hassan B."/>
            <person name="Feng Y."/>
        </authorList>
    </citation>
    <scope>NUCLEOTIDE SEQUENCE</scope>
    <source>
        <strain evidence="2">GD81</strain>
        <plasmid evidence="2">pGD81-1</plasmid>
    </source>
</reference>
<proteinExistence type="predicted"/>
<evidence type="ECO:0000313" key="2">
    <source>
        <dbReference type="EMBL" id="ARQ20543.1"/>
    </source>
</evidence>
<accession>A0A1X9QDC0</accession>
<keyword evidence="1" id="KW-0732">Signal</keyword>
<protein>
    <recommendedName>
        <fullName evidence="3">Conjugal transfer protein</fullName>
    </recommendedName>
</protein>
<sequence length="101" mass="10745">MRKAKAIFTAIVFSLGAGSIPAYASDPCASVLCLYGKAVGQGGGSECRSAEKDFFNILKKKKGSIRWSKTFDARKAFLNQCSTADPAAISKIMSKFGKIKG</sequence>
<geneLocation type="plasmid" evidence="2">
    <name>pGD81-1</name>
</geneLocation>
<dbReference type="AlphaFoldDB" id="A0A1X9QDC0"/>